<reference evidence="1" key="1">
    <citation type="submission" date="2020-02" db="EMBL/GenBank/DDBJ databases">
        <authorList>
            <person name="Meier V. D."/>
        </authorList>
    </citation>
    <scope>NUCLEOTIDE SEQUENCE</scope>
    <source>
        <strain evidence="1">AVDCRST_MAG90</strain>
    </source>
</reference>
<dbReference type="EMBL" id="CADCUC010000603">
    <property type="protein sequence ID" value="CAA9359388.1"/>
    <property type="molecule type" value="Genomic_DNA"/>
</dbReference>
<evidence type="ECO:0000313" key="1">
    <source>
        <dbReference type="EMBL" id="CAA9359388.1"/>
    </source>
</evidence>
<proteinExistence type="predicted"/>
<accession>A0A6J4MH24</accession>
<gene>
    <name evidence="1" type="ORF">AVDCRST_MAG90-2903</name>
</gene>
<protein>
    <submittedName>
        <fullName evidence="1">Uncharacterized protein</fullName>
    </submittedName>
</protein>
<dbReference type="AlphaFoldDB" id="A0A6J4MH24"/>
<sequence>MVMTPSGITESDGGPRLVGFDRRGIGPLSSTAILRTGSKAAFLTPHLAIAGRAGASI</sequence>
<name>A0A6J4MH24_9HYPH</name>
<organism evidence="1">
    <name type="scientific">uncultured Microvirga sp</name>
    <dbReference type="NCBI Taxonomy" id="412392"/>
    <lineage>
        <taxon>Bacteria</taxon>
        <taxon>Pseudomonadati</taxon>
        <taxon>Pseudomonadota</taxon>
        <taxon>Alphaproteobacteria</taxon>
        <taxon>Hyphomicrobiales</taxon>
        <taxon>Methylobacteriaceae</taxon>
        <taxon>Microvirga</taxon>
        <taxon>environmental samples</taxon>
    </lineage>
</organism>